<keyword evidence="4 6" id="KW-1133">Transmembrane helix</keyword>
<evidence type="ECO:0000256" key="1">
    <source>
        <dbReference type="ARBA" id="ARBA00004141"/>
    </source>
</evidence>
<dbReference type="GO" id="GO:0016020">
    <property type="term" value="C:membrane"/>
    <property type="evidence" value="ECO:0007669"/>
    <property type="project" value="UniProtKB-SubCell"/>
</dbReference>
<comment type="subcellular location">
    <subcellularLocation>
        <location evidence="1">Membrane</location>
        <topology evidence="1">Multi-pass membrane protein</topology>
    </subcellularLocation>
</comment>
<evidence type="ECO:0000313" key="7">
    <source>
        <dbReference type="EMBL" id="KAD7476949.1"/>
    </source>
</evidence>
<dbReference type="EMBL" id="SZYD01000001">
    <property type="protein sequence ID" value="KAD7476949.1"/>
    <property type="molecule type" value="Genomic_DNA"/>
</dbReference>
<feature type="transmembrane region" description="Helical" evidence="6">
    <location>
        <begin position="15"/>
        <end position="39"/>
    </location>
</feature>
<organism evidence="7 8">
    <name type="scientific">Mikania micrantha</name>
    <name type="common">bitter vine</name>
    <dbReference type="NCBI Taxonomy" id="192012"/>
    <lineage>
        <taxon>Eukaryota</taxon>
        <taxon>Viridiplantae</taxon>
        <taxon>Streptophyta</taxon>
        <taxon>Embryophyta</taxon>
        <taxon>Tracheophyta</taxon>
        <taxon>Spermatophyta</taxon>
        <taxon>Magnoliopsida</taxon>
        <taxon>eudicotyledons</taxon>
        <taxon>Gunneridae</taxon>
        <taxon>Pentapetalae</taxon>
        <taxon>asterids</taxon>
        <taxon>campanulids</taxon>
        <taxon>Asterales</taxon>
        <taxon>Asteraceae</taxon>
        <taxon>Asteroideae</taxon>
        <taxon>Heliantheae alliance</taxon>
        <taxon>Eupatorieae</taxon>
        <taxon>Mikania</taxon>
    </lineage>
</organism>
<dbReference type="AlphaFoldDB" id="A0A5N6PX43"/>
<protein>
    <submittedName>
        <fullName evidence="7">Uncharacterized protein</fullName>
    </submittedName>
</protein>
<evidence type="ECO:0000313" key="8">
    <source>
        <dbReference type="Proteomes" id="UP000326396"/>
    </source>
</evidence>
<dbReference type="Pfam" id="PF01566">
    <property type="entry name" value="Nramp"/>
    <property type="match status" value="1"/>
</dbReference>
<dbReference type="Proteomes" id="UP000326396">
    <property type="component" value="Linkage Group LG1"/>
</dbReference>
<proteinExistence type="inferred from homology"/>
<evidence type="ECO:0000256" key="6">
    <source>
        <dbReference type="SAM" id="Phobius"/>
    </source>
</evidence>
<evidence type="ECO:0000256" key="3">
    <source>
        <dbReference type="ARBA" id="ARBA00022692"/>
    </source>
</evidence>
<comment type="caution">
    <text evidence="7">The sequence shown here is derived from an EMBL/GenBank/DDBJ whole genome shotgun (WGS) entry which is preliminary data.</text>
</comment>
<keyword evidence="8" id="KW-1185">Reference proteome</keyword>
<keyword evidence="5 6" id="KW-0472">Membrane</keyword>
<sequence length="118" mass="13165">MGAAVKGGAIFGYDLIILMFVFSLVAVLCQYLSASITVVTGRDHAQNTKSWIIIAVKGYKRTHGAMQCNRAGLLAFEDAFRIPIKRTIAGTNVVQYFFFDQKLVKLEAFWTKVTQLIK</sequence>
<name>A0A5N6PX43_9ASTR</name>
<evidence type="ECO:0000256" key="4">
    <source>
        <dbReference type="ARBA" id="ARBA00022989"/>
    </source>
</evidence>
<dbReference type="GO" id="GO:0046873">
    <property type="term" value="F:metal ion transmembrane transporter activity"/>
    <property type="evidence" value="ECO:0007669"/>
    <property type="project" value="InterPro"/>
</dbReference>
<dbReference type="InterPro" id="IPR001046">
    <property type="entry name" value="NRAMP_fam"/>
</dbReference>
<accession>A0A5N6PX43</accession>
<reference evidence="7 8" key="1">
    <citation type="submission" date="2019-05" db="EMBL/GenBank/DDBJ databases">
        <title>Mikania micrantha, genome provides insights into the molecular mechanism of rapid growth.</title>
        <authorList>
            <person name="Liu B."/>
        </authorList>
    </citation>
    <scope>NUCLEOTIDE SEQUENCE [LARGE SCALE GENOMIC DNA]</scope>
    <source>
        <strain evidence="7">NLD-2019</strain>
        <tissue evidence="7">Leaf</tissue>
    </source>
</reference>
<comment type="similarity">
    <text evidence="2">Belongs to the NRAMP (TC 2.A.55) family.</text>
</comment>
<evidence type="ECO:0000256" key="5">
    <source>
        <dbReference type="ARBA" id="ARBA00023136"/>
    </source>
</evidence>
<keyword evidence="3 6" id="KW-0812">Transmembrane</keyword>
<evidence type="ECO:0000256" key="2">
    <source>
        <dbReference type="ARBA" id="ARBA00009965"/>
    </source>
</evidence>
<gene>
    <name evidence="7" type="ORF">E3N88_00085</name>
</gene>
<dbReference type="OrthoDB" id="409173at2759"/>